<dbReference type="EMBL" id="ANAH02000006">
    <property type="protein sequence ID" value="EPX62911.1"/>
    <property type="molecule type" value="Genomic_DNA"/>
</dbReference>
<sequence>MRPRPGEAFLESLPGPMPGFGPFDSYSDALIAACPRILSKPHATAGRAQAQDFQLRWRVSREYCAWLYYTPDHKYEMSMLTDQSRPDGLDRKKSCVLPFHVEDQRYPPGSLEYVFALHNHPYAARLSDDDIQSIVSKGRIHGFEAETREGKVKLAVIAFFSDSGDTEHPTCDGFFQYIPLTSQLLKWTQTQGEWRCQQTGTVRWLNETDFRVEAHVAPCQMPSGGAP</sequence>
<keyword evidence="2" id="KW-1185">Reference proteome</keyword>
<reference evidence="1" key="1">
    <citation type="submission" date="2013-05" db="EMBL/GenBank/DDBJ databases">
        <title>Genome assembly of Cystobacter fuscus DSM 2262.</title>
        <authorList>
            <person name="Sharma G."/>
            <person name="Khatri I."/>
            <person name="Kaur C."/>
            <person name="Mayilraj S."/>
            <person name="Subramanian S."/>
        </authorList>
    </citation>
    <scope>NUCLEOTIDE SEQUENCE [LARGE SCALE GENOMIC DNA]</scope>
    <source>
        <strain evidence="1">DSM 2262</strain>
    </source>
</reference>
<accession>S9PII9</accession>
<dbReference type="Proteomes" id="UP000011682">
    <property type="component" value="Unassembled WGS sequence"/>
</dbReference>
<comment type="caution">
    <text evidence="1">The sequence shown here is derived from an EMBL/GenBank/DDBJ whole genome shotgun (WGS) entry which is preliminary data.</text>
</comment>
<evidence type="ECO:0000313" key="1">
    <source>
        <dbReference type="EMBL" id="EPX62911.1"/>
    </source>
</evidence>
<proteinExistence type="predicted"/>
<evidence type="ECO:0000313" key="2">
    <source>
        <dbReference type="Proteomes" id="UP000011682"/>
    </source>
</evidence>
<protein>
    <recommendedName>
        <fullName evidence="3">JAB domain-containing protein</fullName>
    </recommendedName>
</protein>
<dbReference type="AlphaFoldDB" id="S9PII9"/>
<evidence type="ECO:0008006" key="3">
    <source>
        <dbReference type="Google" id="ProtNLM"/>
    </source>
</evidence>
<gene>
    <name evidence="1" type="ORF">D187_006321</name>
</gene>
<organism evidence="1 2">
    <name type="scientific">Cystobacter fuscus (strain ATCC 25194 / DSM 2262 / NBRC 100088 / M29)</name>
    <dbReference type="NCBI Taxonomy" id="1242864"/>
    <lineage>
        <taxon>Bacteria</taxon>
        <taxon>Pseudomonadati</taxon>
        <taxon>Myxococcota</taxon>
        <taxon>Myxococcia</taxon>
        <taxon>Myxococcales</taxon>
        <taxon>Cystobacterineae</taxon>
        <taxon>Archangiaceae</taxon>
        <taxon>Cystobacter</taxon>
    </lineage>
</organism>
<dbReference type="eggNOG" id="ENOG50307XP">
    <property type="taxonomic scope" value="Bacteria"/>
</dbReference>
<name>S9PII9_CYSF2</name>